<evidence type="ECO:0000256" key="1">
    <source>
        <dbReference type="SAM" id="Phobius"/>
    </source>
</evidence>
<proteinExistence type="predicted"/>
<dbReference type="RefSeq" id="WP_138788422.1">
    <property type="nucleotide sequence ID" value="NZ_JBHTGQ010000014.1"/>
</dbReference>
<keyword evidence="1" id="KW-1133">Transmembrane helix</keyword>
<feature type="transmembrane region" description="Helical" evidence="1">
    <location>
        <begin position="6"/>
        <end position="28"/>
    </location>
</feature>
<dbReference type="PANTHER" id="PTHR37692">
    <property type="entry name" value="HYPOTHETICAL MEMBRANE SPANNING PROTEIN"/>
    <property type="match status" value="1"/>
</dbReference>
<feature type="transmembrane region" description="Helical" evidence="1">
    <location>
        <begin position="40"/>
        <end position="57"/>
    </location>
</feature>
<dbReference type="PANTHER" id="PTHR37692:SF1">
    <property type="entry name" value="DUF420 DOMAIN-CONTAINING PROTEIN"/>
    <property type="match status" value="1"/>
</dbReference>
<evidence type="ECO:0000313" key="3">
    <source>
        <dbReference type="Proteomes" id="UP001596528"/>
    </source>
</evidence>
<accession>A0ABW2V037</accession>
<reference evidence="3" key="1">
    <citation type="journal article" date="2019" name="Int. J. Syst. Evol. Microbiol.">
        <title>The Global Catalogue of Microorganisms (GCM) 10K type strain sequencing project: providing services to taxonomists for standard genome sequencing and annotation.</title>
        <authorList>
            <consortium name="The Broad Institute Genomics Platform"/>
            <consortium name="The Broad Institute Genome Sequencing Center for Infectious Disease"/>
            <person name="Wu L."/>
            <person name="Ma J."/>
        </authorList>
    </citation>
    <scope>NUCLEOTIDE SEQUENCE [LARGE SCALE GENOMIC DNA]</scope>
    <source>
        <strain evidence="3">JCM 18657</strain>
    </source>
</reference>
<keyword evidence="1" id="KW-0812">Transmembrane</keyword>
<protein>
    <submittedName>
        <fullName evidence="2">DUF420 domain-containing protein</fullName>
    </submittedName>
</protein>
<organism evidence="2 3">
    <name type="scientific">Paenibacillus thermoaerophilus</name>
    <dbReference type="NCBI Taxonomy" id="1215385"/>
    <lineage>
        <taxon>Bacteria</taxon>
        <taxon>Bacillati</taxon>
        <taxon>Bacillota</taxon>
        <taxon>Bacilli</taxon>
        <taxon>Bacillales</taxon>
        <taxon>Paenibacillaceae</taxon>
        <taxon>Paenibacillus</taxon>
    </lineage>
</organism>
<dbReference type="InterPro" id="IPR007352">
    <property type="entry name" value="DUF420"/>
</dbReference>
<comment type="caution">
    <text evidence="2">The sequence shown here is derived from an EMBL/GenBank/DDBJ whole genome shotgun (WGS) entry which is preliminary data.</text>
</comment>
<keyword evidence="3" id="KW-1185">Reference proteome</keyword>
<dbReference type="EMBL" id="JBHTGQ010000014">
    <property type="protein sequence ID" value="MFC7749512.1"/>
    <property type="molecule type" value="Genomic_DNA"/>
</dbReference>
<name>A0ABW2V037_9BACL</name>
<feature type="transmembrane region" description="Helical" evidence="1">
    <location>
        <begin position="77"/>
        <end position="99"/>
    </location>
</feature>
<evidence type="ECO:0000313" key="2">
    <source>
        <dbReference type="EMBL" id="MFC7749512.1"/>
    </source>
</evidence>
<gene>
    <name evidence="2" type="ORF">ACFQWB_06075</name>
</gene>
<dbReference type="Proteomes" id="UP001596528">
    <property type="component" value="Unassembled WGS sequence"/>
</dbReference>
<dbReference type="InterPro" id="IPR013833">
    <property type="entry name" value="Cyt_c_oxidase_su3_a-hlx"/>
</dbReference>
<keyword evidence="1" id="KW-0472">Membrane</keyword>
<feature type="transmembrane region" description="Helical" evidence="1">
    <location>
        <begin position="119"/>
        <end position="137"/>
    </location>
</feature>
<sequence length="153" mass="17041">MTIHEILPLVSTSFIVLSAICVAVGWVLIAQRKIKPHQKWMNAAAIFATIFFIVYVLRTSILGSTPFNGPESLKNVYLAFLLFHIVLATIGGVMGLVTLRYAYKNMVEKHRKIGPKTSIVWFCTAITGVTVYYLLYVKYPGGETKPLLDAIFG</sequence>
<dbReference type="Pfam" id="PF04238">
    <property type="entry name" value="DUF420"/>
    <property type="match status" value="1"/>
</dbReference>
<dbReference type="Gene3D" id="1.20.120.80">
    <property type="entry name" value="Cytochrome c oxidase, subunit III, four-helix bundle"/>
    <property type="match status" value="1"/>
</dbReference>